<evidence type="ECO:0000256" key="1">
    <source>
        <dbReference type="ARBA" id="ARBA00001336"/>
    </source>
</evidence>
<keyword evidence="12" id="KW-0862">Zinc</keyword>
<sequence length="1800" mass="197617">MFATEPITASLGGLLKEKDSQEGGGGGGSRPSRYMIESPDGTRRRREVEIDELEIQKGLLQIAKGLEFLHESAGLVHGNLNPEAIYINIKSDWKIAGLSFAGPPDGSTTQSSLPPLALSEVLYQDPRLPPSVQLNMDYTSPDFVMDSNVSPAADLFSLGLIIVALYNSPHTSPLQAHSNASTYKKLLTTPSTTPSQSNSFLCTRPIPKDLLGSVLPRLITRRPAQRLNAREFQQSAYFDNILVSTIRFLESLPAKTQNEKSQFMRGLQRVIPEFPPSVLEKKVLGALLEETKDRDLLPPILQNIFHILTKVPNGRRVCPGLIIPKLKEIFLAPVGKGVAQERDTTRDAGLMVVLENLNVIAENCTGKDFKEDILPLVQLAMESSTHSLVDAAMKTLPVMLPVLDFSTVKNDIFPPIASTFSKTNSLNIKIRALEAFVVLCGGTDDRDAEPVDDLTGIVEDKKKVKKSSPSILDKYTVQEKLVPLLKAIKTKEPGVMMAALGVFRQVGKIVDTDFIAIEVLPTLWAFSLGPLLNIQQFEQFMTLIKSLSTKVEREQLRKLRELSSREDSSVTRQTTGGALGISATSGVEETSNDFERLVLGRKGTSNLNGDGGWDSLTADNVPIKPATQVTSPTFSWSSNASQTVTRPSISGLASTGHTSRSITPDSNVGVFSSLEPIRQRSSGASAFDQSTVNTAKFRFFTLDDNCNQYNGVSLTWRNRIQLLSILHSTPSFYSDTVPTETPIVGGDWRSLAEKTGVESQDLQYFLEYSAQFLGNCGNYKGFGDSKFIPRLNPDAFKKLASITPETQAAFEKANSTGGGIYETSDVGLMHLGYPDKGHLTTYYPDSPNITKDDITAVGDFLEKKGLPVENTRLRKTAQGDFELLIASGLSSPPSRDRDLGEEDSWTLEAAPVAGKKLSLVFGDYQDEMSKIAHSIKQAELNAANDTQKKMLEQYAKSFDTGSIEAYKESQRLWVKDQKPAVETDLGFVETYRDPHGVRGEWEGFVSMVNLVRTRTFSDLVNGASQYIVRLPWDKEFEKDKFLSPDFTSLEVLTFAGSGIPAGINIPNYDDIRQNLGFKNVSLGNVLSAKAPNEPVPFIAEKDLEKFQKYRDEAFEVQVGLHELLGHGTGKLLQETAPGVYNFDVQNPPVSPITKKPVSTWYKPGQTWSSVFGAIASSYEECRAECVAMALSCDFDILKIFGHGDGQTDINNDAGDVLYVAYLQMARAGVVALEFWDPKSHKWGQAHMQARYSILRTFLDAGDDFVKLVHTKEDLSDLEIHLDRSKILSHGRPAVESYLQKLHVYKSTADVVAGTQLYNDITSVDDWWGTKVRNIVLQKKVPRKVFVQANTQLEALTISYETGGAPPTALPSIEPAATVEDFSYISPPAHPPLSEASSSSHASPRPPPFSSLYFAPDPEVNRFKAAVTEDPGASSLPAFTPPPRSSSLLLPPPEDLDESSSVVAETKAALESVEKKGESSSKTPDDREPPPPYTEGYSPLQSFSYVMAAAGGAASIITQVQQTGGPPINTLGDVNGDEHITLDLRGTRFTLSRDELLTLPEFVLLSLFPNGLLPDGHMGGFHDGDIYPVDYDPNSLQYMLDFFRTVAQSIPSASPSPSGSPDMDASDSMYSSTRDMLQDRAGIIVLREDLDFYVIPPRPNIGQAEMMAVKRAAAQVLLRQDGIFSGLRKSDEVGSTEQHLIEMLTAGGFNHQDSWGHRAPEPNKAVICSLALAKLRTDIRGDINSNVSVGMAQKLLLFWRKPARRCWWEGIELDGVDGVEGKLKVWIRRVWTLEMSVIGLR</sequence>
<dbReference type="GO" id="GO:0008237">
    <property type="term" value="F:metallopeptidase activity"/>
    <property type="evidence" value="ECO:0007669"/>
    <property type="project" value="UniProtKB-KW"/>
</dbReference>
<feature type="compositionally biased region" description="Basic and acidic residues" evidence="16">
    <location>
        <begin position="1471"/>
        <end position="1488"/>
    </location>
</feature>
<keyword evidence="9" id="KW-0645">Protease</keyword>
<evidence type="ECO:0000256" key="13">
    <source>
        <dbReference type="ARBA" id="ARBA00023049"/>
    </source>
</evidence>
<organism evidence="18 19">
    <name type="scientific">Talaromyces pinophilus</name>
    <name type="common">Penicillium pinophilum</name>
    <dbReference type="NCBI Taxonomy" id="128442"/>
    <lineage>
        <taxon>Eukaryota</taxon>
        <taxon>Fungi</taxon>
        <taxon>Dikarya</taxon>
        <taxon>Ascomycota</taxon>
        <taxon>Pezizomycotina</taxon>
        <taxon>Eurotiomycetes</taxon>
        <taxon>Eurotiomycetidae</taxon>
        <taxon>Eurotiales</taxon>
        <taxon>Trichocomaceae</taxon>
        <taxon>Talaromyces</taxon>
        <taxon>Talaromyces sect. Talaromyces</taxon>
    </lineage>
</organism>
<proteinExistence type="inferred from homology"/>
<dbReference type="GO" id="GO:0004672">
    <property type="term" value="F:protein kinase activity"/>
    <property type="evidence" value="ECO:0007669"/>
    <property type="project" value="InterPro"/>
</dbReference>
<dbReference type="InterPro" id="IPR039461">
    <property type="entry name" value="Peptidase_M49"/>
</dbReference>
<evidence type="ECO:0000256" key="15">
    <source>
        <dbReference type="ARBA" id="ARBA00032119"/>
    </source>
</evidence>
<evidence type="ECO:0000313" key="19">
    <source>
        <dbReference type="Proteomes" id="UP000053095"/>
    </source>
</evidence>
<keyword evidence="7" id="KW-0031">Aminopeptidase</keyword>
<reference evidence="19" key="1">
    <citation type="journal article" date="2015" name="Genome Announc.">
        <title>Draft genome sequence of Talaromyces cellulolyticus strain Y-94, a source of lignocellulosic biomass-degrading enzymes.</title>
        <authorList>
            <person name="Fujii T."/>
            <person name="Koike H."/>
            <person name="Sawayama S."/>
            <person name="Yano S."/>
            <person name="Inoue H."/>
        </authorList>
    </citation>
    <scope>NUCLEOTIDE SEQUENCE [LARGE SCALE GENOMIC DNA]</scope>
    <source>
        <strain evidence="19">Y-94</strain>
    </source>
</reference>
<comment type="catalytic activity">
    <reaction evidence="1">
        <text>Release of an N-terminal dipeptide from a peptide comprising four or more residues, with broad specificity. Also acts on dipeptidyl 2-naphthylamides.</text>
        <dbReference type="EC" id="3.4.14.4"/>
    </reaction>
</comment>
<evidence type="ECO:0000256" key="12">
    <source>
        <dbReference type="ARBA" id="ARBA00022833"/>
    </source>
</evidence>
<dbReference type="InterPro" id="IPR011009">
    <property type="entry name" value="Kinase-like_dom_sf"/>
</dbReference>
<keyword evidence="19" id="KW-1185">Reference proteome</keyword>
<dbReference type="FunFam" id="3.30.540.30:FF:000002">
    <property type="entry name" value="Dipeptidyl peptidase 3"/>
    <property type="match status" value="1"/>
</dbReference>
<dbReference type="SMART" id="SM00220">
    <property type="entry name" value="S_TKc"/>
    <property type="match status" value="1"/>
</dbReference>
<dbReference type="SUPFAM" id="SSF54695">
    <property type="entry name" value="POZ domain"/>
    <property type="match status" value="1"/>
</dbReference>
<comment type="cofactor">
    <cofactor evidence="2">
        <name>Zn(2+)</name>
        <dbReference type="ChEBI" id="CHEBI:29105"/>
    </cofactor>
</comment>
<dbReference type="EMBL" id="DF933830">
    <property type="protein sequence ID" value="GAM38840.1"/>
    <property type="molecule type" value="Genomic_DNA"/>
</dbReference>
<feature type="compositionally biased region" description="Polar residues" evidence="16">
    <location>
        <begin position="570"/>
        <end position="585"/>
    </location>
</feature>
<feature type="compositionally biased region" description="Low complexity" evidence="16">
    <location>
        <begin position="1391"/>
        <end position="1402"/>
    </location>
</feature>
<evidence type="ECO:0000256" key="5">
    <source>
        <dbReference type="ARBA" id="ARBA00012063"/>
    </source>
</evidence>
<dbReference type="PROSITE" id="PS50011">
    <property type="entry name" value="PROTEIN_KINASE_DOM"/>
    <property type="match status" value="1"/>
</dbReference>
<dbReference type="GO" id="GO:0005524">
    <property type="term" value="F:ATP binding"/>
    <property type="evidence" value="ECO:0007669"/>
    <property type="project" value="InterPro"/>
</dbReference>
<dbReference type="Gene3D" id="1.25.10.10">
    <property type="entry name" value="Leucine-rich Repeat Variant"/>
    <property type="match status" value="1"/>
</dbReference>
<evidence type="ECO:0000256" key="4">
    <source>
        <dbReference type="ARBA" id="ARBA00010200"/>
    </source>
</evidence>
<protein>
    <recommendedName>
        <fullName evidence="6">Dipeptidyl peptidase 3</fullName>
        <ecNumber evidence="5">3.4.14.4</ecNumber>
    </recommendedName>
    <alternativeName>
        <fullName evidence="14">Dipeptidyl aminopeptidase III</fullName>
    </alternativeName>
    <alternativeName>
        <fullName evidence="15">Dipeptidyl peptidase III</fullName>
    </alternativeName>
</protein>
<dbReference type="PANTHER" id="PTHR23422:SF11">
    <property type="entry name" value="DIPEPTIDYL PEPTIDASE 3"/>
    <property type="match status" value="1"/>
</dbReference>
<dbReference type="GO" id="GO:0046872">
    <property type="term" value="F:metal ion binding"/>
    <property type="evidence" value="ECO:0007669"/>
    <property type="project" value="UniProtKB-KW"/>
</dbReference>
<dbReference type="PANTHER" id="PTHR23422">
    <property type="entry name" value="DIPEPTIDYL PEPTIDASE III-RELATED"/>
    <property type="match status" value="1"/>
</dbReference>
<dbReference type="InterPro" id="IPR011989">
    <property type="entry name" value="ARM-like"/>
</dbReference>
<evidence type="ECO:0000313" key="18">
    <source>
        <dbReference type="EMBL" id="GAM38840.1"/>
    </source>
</evidence>
<feature type="region of interest" description="Disordered" evidence="16">
    <location>
        <begin position="632"/>
        <end position="665"/>
    </location>
</feature>
<dbReference type="Pfam" id="PF00069">
    <property type="entry name" value="Pkinase"/>
    <property type="match status" value="1"/>
</dbReference>
<feature type="region of interest" description="Disordered" evidence="16">
    <location>
        <begin position="563"/>
        <end position="585"/>
    </location>
</feature>
<feature type="region of interest" description="Disordered" evidence="16">
    <location>
        <begin position="1"/>
        <end position="45"/>
    </location>
</feature>
<keyword evidence="10" id="KW-0479">Metal-binding</keyword>
<evidence type="ECO:0000256" key="8">
    <source>
        <dbReference type="ARBA" id="ARBA00022490"/>
    </source>
</evidence>
<evidence type="ECO:0000256" key="9">
    <source>
        <dbReference type="ARBA" id="ARBA00022670"/>
    </source>
</evidence>
<feature type="domain" description="Protein kinase" evidence="17">
    <location>
        <begin position="1"/>
        <end position="238"/>
    </location>
</feature>
<dbReference type="SUPFAM" id="SSF48371">
    <property type="entry name" value="ARM repeat"/>
    <property type="match status" value="1"/>
</dbReference>
<name>A0A6V8HBK3_TALPI</name>
<comment type="similarity">
    <text evidence="4">Belongs to the peptidase M49 family.</text>
</comment>
<dbReference type="EC" id="3.4.14.4" evidence="5"/>
<evidence type="ECO:0000256" key="14">
    <source>
        <dbReference type="ARBA" id="ARBA00031288"/>
    </source>
</evidence>
<evidence type="ECO:0000256" key="7">
    <source>
        <dbReference type="ARBA" id="ARBA00022438"/>
    </source>
</evidence>
<accession>A0A6V8HBK3</accession>
<evidence type="ECO:0000256" key="2">
    <source>
        <dbReference type="ARBA" id="ARBA00001947"/>
    </source>
</evidence>
<evidence type="ECO:0000259" key="17">
    <source>
        <dbReference type="PROSITE" id="PS50011"/>
    </source>
</evidence>
<comment type="caution">
    <text evidence="18">The sequence shown here is derived from an EMBL/GenBank/DDBJ whole genome shotgun (WGS) entry which is preliminary data.</text>
</comment>
<keyword evidence="11" id="KW-0378">Hydrolase</keyword>
<dbReference type="FunFam" id="3.30.540.30:FF:000001">
    <property type="entry name" value="Dipeptidyl peptidase 3"/>
    <property type="match status" value="1"/>
</dbReference>
<dbReference type="Gene3D" id="1.10.510.10">
    <property type="entry name" value="Transferase(Phosphotransferase) domain 1"/>
    <property type="match status" value="1"/>
</dbReference>
<dbReference type="Pfam" id="PF03571">
    <property type="entry name" value="Peptidase_M49"/>
    <property type="match status" value="1"/>
</dbReference>
<evidence type="ECO:0000256" key="16">
    <source>
        <dbReference type="SAM" id="MobiDB-lite"/>
    </source>
</evidence>
<evidence type="ECO:0000256" key="6">
    <source>
        <dbReference type="ARBA" id="ARBA00014713"/>
    </source>
</evidence>
<dbReference type="InterPro" id="IPR000719">
    <property type="entry name" value="Prot_kinase_dom"/>
</dbReference>
<evidence type="ECO:0000256" key="11">
    <source>
        <dbReference type="ARBA" id="ARBA00022801"/>
    </source>
</evidence>
<dbReference type="Gene3D" id="3.30.540.30">
    <property type="match status" value="2"/>
</dbReference>
<dbReference type="SUPFAM" id="SSF56112">
    <property type="entry name" value="Protein kinase-like (PK-like)"/>
    <property type="match status" value="1"/>
</dbReference>
<dbReference type="GO" id="GO:0005737">
    <property type="term" value="C:cytoplasm"/>
    <property type="evidence" value="ECO:0007669"/>
    <property type="project" value="UniProtKB-SubCell"/>
</dbReference>
<dbReference type="GO" id="GO:0004177">
    <property type="term" value="F:aminopeptidase activity"/>
    <property type="evidence" value="ECO:0007669"/>
    <property type="project" value="UniProtKB-KW"/>
</dbReference>
<keyword evidence="8" id="KW-0963">Cytoplasm</keyword>
<feature type="region of interest" description="Disordered" evidence="16">
    <location>
        <begin position="1427"/>
        <end position="1496"/>
    </location>
</feature>
<dbReference type="InterPro" id="IPR011333">
    <property type="entry name" value="SKP1/BTB/POZ_sf"/>
</dbReference>
<keyword evidence="13 18" id="KW-0482">Metalloprotease</keyword>
<gene>
    <name evidence="18" type="ORF">TCE0_034r09900</name>
</gene>
<evidence type="ECO:0000256" key="3">
    <source>
        <dbReference type="ARBA" id="ARBA00004496"/>
    </source>
</evidence>
<dbReference type="GO" id="GO:0008239">
    <property type="term" value="F:dipeptidyl-peptidase activity"/>
    <property type="evidence" value="ECO:0007669"/>
    <property type="project" value="UniProtKB-EC"/>
</dbReference>
<dbReference type="InterPro" id="IPR016024">
    <property type="entry name" value="ARM-type_fold"/>
</dbReference>
<dbReference type="GO" id="GO:0006508">
    <property type="term" value="P:proteolysis"/>
    <property type="evidence" value="ECO:0007669"/>
    <property type="project" value="UniProtKB-KW"/>
</dbReference>
<feature type="region of interest" description="Disordered" evidence="16">
    <location>
        <begin position="1383"/>
        <end position="1412"/>
    </location>
</feature>
<dbReference type="Proteomes" id="UP000053095">
    <property type="component" value="Unassembled WGS sequence"/>
</dbReference>
<evidence type="ECO:0000256" key="10">
    <source>
        <dbReference type="ARBA" id="ARBA00022723"/>
    </source>
</evidence>
<comment type="subcellular location">
    <subcellularLocation>
        <location evidence="3">Cytoplasm</location>
    </subcellularLocation>
</comment>